<feature type="non-terminal residue" evidence="1">
    <location>
        <position position="138"/>
    </location>
</feature>
<name>A0A382LFP3_9ZZZZ</name>
<evidence type="ECO:0008006" key="2">
    <source>
        <dbReference type="Google" id="ProtNLM"/>
    </source>
</evidence>
<organism evidence="1">
    <name type="scientific">marine metagenome</name>
    <dbReference type="NCBI Taxonomy" id="408172"/>
    <lineage>
        <taxon>unclassified sequences</taxon>
        <taxon>metagenomes</taxon>
        <taxon>ecological metagenomes</taxon>
    </lineage>
</organism>
<dbReference type="GO" id="GO:0016746">
    <property type="term" value="F:acyltransferase activity"/>
    <property type="evidence" value="ECO:0007669"/>
    <property type="project" value="InterPro"/>
</dbReference>
<gene>
    <name evidence="1" type="ORF">METZ01_LOCUS288548</name>
</gene>
<proteinExistence type="predicted"/>
<accession>A0A382LFP3</accession>
<reference evidence="1" key="1">
    <citation type="submission" date="2018-05" db="EMBL/GenBank/DDBJ databases">
        <authorList>
            <person name="Lanie J.A."/>
            <person name="Ng W.-L."/>
            <person name="Kazmierczak K.M."/>
            <person name="Andrzejewski T.M."/>
            <person name="Davidsen T.M."/>
            <person name="Wayne K.J."/>
            <person name="Tettelin H."/>
            <person name="Glass J.I."/>
            <person name="Rusch D."/>
            <person name="Podicherti R."/>
            <person name="Tsui H.-C.T."/>
            <person name="Winkler M.E."/>
        </authorList>
    </citation>
    <scope>NUCLEOTIDE SEQUENCE</scope>
</reference>
<dbReference type="Gene3D" id="3.40.47.10">
    <property type="match status" value="1"/>
</dbReference>
<dbReference type="InterPro" id="IPR016039">
    <property type="entry name" value="Thiolase-like"/>
</dbReference>
<evidence type="ECO:0000313" key="1">
    <source>
        <dbReference type="EMBL" id="SVC35694.1"/>
    </source>
</evidence>
<dbReference type="EMBL" id="UINC01086853">
    <property type="protein sequence ID" value="SVC35694.1"/>
    <property type="molecule type" value="Genomic_DNA"/>
</dbReference>
<dbReference type="SUPFAM" id="SSF53901">
    <property type="entry name" value="Thiolase-like"/>
    <property type="match status" value="1"/>
</dbReference>
<feature type="non-terminal residue" evidence="1">
    <location>
        <position position="1"/>
    </location>
</feature>
<protein>
    <recommendedName>
        <fullName evidence="2">Beta-ketoacyl synthase N-terminal domain-containing protein</fullName>
    </recommendedName>
</protein>
<sequence>VGAGQFIEKNVLPDKAQPPVGISSLAAMEALADSGIGAELAHQIDTVIAVRLILDSTNRPRLEIPFGRAENPPRAIARRIGANPVNAIYGNVGGNTPQMYVNEMAERISNKEVDVALIAGSEAIKTAQLALRNEIDLD</sequence>
<dbReference type="AlphaFoldDB" id="A0A382LFP3"/>